<reference evidence="2" key="1">
    <citation type="submission" date="2010-02" db="EMBL/GenBank/DDBJ databases">
        <title>Complete sequence of Ferroglobus placidus DSM 10642.</title>
        <authorList>
            <consortium name="US DOE Joint Genome Institute"/>
            <person name="Lucas S."/>
            <person name="Copeland A."/>
            <person name="Lapidus A."/>
            <person name="Cheng J.-F."/>
            <person name="Bruce D."/>
            <person name="Goodwin L."/>
            <person name="Pitluck S."/>
            <person name="Saunders E."/>
            <person name="Brettin T."/>
            <person name="Detter J.C."/>
            <person name="Han C."/>
            <person name="Tapia R."/>
            <person name="Larimer F."/>
            <person name="Land M."/>
            <person name="Hauser L."/>
            <person name="Kyrpides N."/>
            <person name="Ivanova N."/>
            <person name="Holmes D."/>
            <person name="Lovley D."/>
            <person name="Kyrpides N."/>
            <person name="Anderson I.J."/>
            <person name="Woyke T."/>
        </authorList>
    </citation>
    <scope>NUCLEOTIDE SEQUENCE [LARGE SCALE GENOMIC DNA]</scope>
    <source>
        <strain evidence="2">DSM 10642 / AEDII12DO</strain>
    </source>
</reference>
<evidence type="ECO:0000313" key="2">
    <source>
        <dbReference type="Proteomes" id="UP000002613"/>
    </source>
</evidence>
<dbReference type="AlphaFoldDB" id="D3S2I9"/>
<sequence length="193" mass="21719">MKKILLLFFLLFAILVAGCFQSGEVKSGAESNQSKSESYQNHKSENNTLTAEEIAERIENYPEEFLSPYDGFSYTEVNVSVEGEKIIVKAKSNDLPGEDIYLFVFENGSLTLKSYLLEALPLSVKEKAISVALSNETIYENAKGHVTVRRVLPHTAAKFYIPKELFSVTWHSDRVVSALVDLDENRVVRIYVS</sequence>
<gene>
    <name evidence="1" type="ordered locus">Ferp_0340</name>
</gene>
<dbReference type="PROSITE" id="PS51257">
    <property type="entry name" value="PROKAR_LIPOPROTEIN"/>
    <property type="match status" value="1"/>
</dbReference>
<dbReference type="STRING" id="589924.Ferp_0340"/>
<name>D3S2I9_FERPA</name>
<evidence type="ECO:0008006" key="3">
    <source>
        <dbReference type="Google" id="ProtNLM"/>
    </source>
</evidence>
<reference evidence="1 2" key="2">
    <citation type="journal article" date="2011" name="Stand. Genomic Sci.">
        <title>Complete genome sequence of Ferroglobus placidus AEDII12DO.</title>
        <authorList>
            <person name="Anderson I."/>
            <person name="Risso C."/>
            <person name="Holmes D."/>
            <person name="Lucas S."/>
            <person name="Copeland A."/>
            <person name="Lapidus A."/>
            <person name="Cheng J.F."/>
            <person name="Bruce D."/>
            <person name="Goodwin L."/>
            <person name="Pitluck S."/>
            <person name="Saunders E."/>
            <person name="Brettin T."/>
            <person name="Detter J.C."/>
            <person name="Han C."/>
            <person name="Tapia R."/>
            <person name="Larimer F."/>
            <person name="Land M."/>
            <person name="Hauser L."/>
            <person name="Woyke T."/>
            <person name="Lovley D."/>
            <person name="Kyrpides N."/>
            <person name="Ivanova N."/>
        </authorList>
    </citation>
    <scope>NUCLEOTIDE SEQUENCE [LARGE SCALE GENOMIC DNA]</scope>
    <source>
        <strain evidence="2">DSM 10642 / AEDII12DO</strain>
    </source>
</reference>
<dbReference type="HOGENOM" id="CLU_120789_0_0_2"/>
<dbReference type="Proteomes" id="UP000002613">
    <property type="component" value="Chromosome"/>
</dbReference>
<dbReference type="OrthoDB" id="359332at2157"/>
<organism evidence="1 2">
    <name type="scientific">Ferroglobus placidus (strain DSM 10642 / AEDII12DO)</name>
    <dbReference type="NCBI Taxonomy" id="589924"/>
    <lineage>
        <taxon>Archaea</taxon>
        <taxon>Methanobacteriati</taxon>
        <taxon>Methanobacteriota</taxon>
        <taxon>Archaeoglobi</taxon>
        <taxon>Archaeoglobales</taxon>
        <taxon>Archaeoglobaceae</taxon>
        <taxon>Ferroglobus</taxon>
    </lineage>
</organism>
<dbReference type="eggNOG" id="arCOG10329">
    <property type="taxonomic scope" value="Archaea"/>
</dbReference>
<proteinExistence type="predicted"/>
<protein>
    <recommendedName>
        <fullName evidence="3">Lipoprotein</fullName>
    </recommendedName>
</protein>
<accession>D3S2I9</accession>
<evidence type="ECO:0000313" key="1">
    <source>
        <dbReference type="EMBL" id="ADC64519.1"/>
    </source>
</evidence>
<dbReference type="EMBL" id="CP001899">
    <property type="protein sequence ID" value="ADC64519.1"/>
    <property type="molecule type" value="Genomic_DNA"/>
</dbReference>
<keyword evidence="2" id="KW-1185">Reference proteome</keyword>
<dbReference type="GeneID" id="8777838"/>
<dbReference type="PaxDb" id="589924-Ferp_0340"/>
<dbReference type="RefSeq" id="WP_012964866.1">
    <property type="nucleotide sequence ID" value="NC_013849.1"/>
</dbReference>
<dbReference type="KEGG" id="fpl:Ferp_0340"/>